<dbReference type="SMART" id="SM00563">
    <property type="entry name" value="PlsC"/>
    <property type="match status" value="1"/>
</dbReference>
<keyword evidence="4" id="KW-0812">Transmembrane</keyword>
<keyword evidence="2 6" id="KW-0808">Transferase</keyword>
<name>A0A1X7C0D0_9BACT</name>
<evidence type="ECO:0000256" key="2">
    <source>
        <dbReference type="ARBA" id="ARBA00022679"/>
    </source>
</evidence>
<dbReference type="GO" id="GO:0006654">
    <property type="term" value="P:phosphatidic acid biosynthetic process"/>
    <property type="evidence" value="ECO:0007669"/>
    <property type="project" value="TreeGrafter"/>
</dbReference>
<dbReference type="OrthoDB" id="9809618at2"/>
<evidence type="ECO:0000313" key="6">
    <source>
        <dbReference type="EMBL" id="SME87731.1"/>
    </source>
</evidence>
<sequence>MLRLIYFYLLFFPLTIFYSLVIIFSKTQKNFHWCERSWGKAMIKNSGCEFDVDLSALDEKQTYIFMVNHQSFFDIPLLFHFLSPWQFKFVAKKSLFKFPIFGHAMAAAKHISIDRENSRKGMKDIQHAVDVANSGHSPLIFPEGTRNPNPNKLLPFKIGGMILALKCQKPIAPILMVGPEKVLYKGKLIMNPCQKIKIKALPPIDTSKYSLKEREKVKEDLQDIMDKAYAEMRNE</sequence>
<evidence type="ECO:0000256" key="1">
    <source>
        <dbReference type="ARBA" id="ARBA00005189"/>
    </source>
</evidence>
<feature type="transmembrane region" description="Helical" evidence="4">
    <location>
        <begin position="6"/>
        <end position="24"/>
    </location>
</feature>
<evidence type="ECO:0000256" key="4">
    <source>
        <dbReference type="SAM" id="Phobius"/>
    </source>
</evidence>
<feature type="domain" description="Phospholipid/glycerol acyltransferase" evidence="5">
    <location>
        <begin position="63"/>
        <end position="179"/>
    </location>
</feature>
<keyword evidence="7" id="KW-1185">Reference proteome</keyword>
<evidence type="ECO:0000259" key="5">
    <source>
        <dbReference type="SMART" id="SM00563"/>
    </source>
</evidence>
<evidence type="ECO:0000256" key="3">
    <source>
        <dbReference type="ARBA" id="ARBA00023315"/>
    </source>
</evidence>
<evidence type="ECO:0000313" key="7">
    <source>
        <dbReference type="Proteomes" id="UP000192906"/>
    </source>
</evidence>
<protein>
    <submittedName>
        <fullName evidence="6">1-acyl-sn-glycerol-3-phosphate acyltransferase</fullName>
    </submittedName>
</protein>
<dbReference type="CDD" id="cd07989">
    <property type="entry name" value="LPLAT_AGPAT-like"/>
    <property type="match status" value="1"/>
</dbReference>
<gene>
    <name evidence="6" type="ORF">SAMN06295933_0016</name>
</gene>
<keyword evidence="4" id="KW-1133">Transmembrane helix</keyword>
<comment type="pathway">
    <text evidence="1">Lipid metabolism.</text>
</comment>
<dbReference type="PANTHER" id="PTHR10434:SF66">
    <property type="entry name" value="PHOSPHOLIPID_GLYCEROL ACYLTRANSFERASE DOMAIN-CONTAINING PROTEIN"/>
    <property type="match status" value="1"/>
</dbReference>
<dbReference type="SUPFAM" id="SSF69593">
    <property type="entry name" value="Glycerol-3-phosphate (1)-acyltransferase"/>
    <property type="match status" value="1"/>
</dbReference>
<proteinExistence type="predicted"/>
<dbReference type="Pfam" id="PF01553">
    <property type="entry name" value="Acyltransferase"/>
    <property type="match status" value="1"/>
</dbReference>
<dbReference type="EMBL" id="FWZU01000001">
    <property type="protein sequence ID" value="SME87731.1"/>
    <property type="molecule type" value="Genomic_DNA"/>
</dbReference>
<organism evidence="6 7">
    <name type="scientific">Desulfovibrio gilichinskyi</name>
    <dbReference type="NCBI Taxonomy" id="1519643"/>
    <lineage>
        <taxon>Bacteria</taxon>
        <taxon>Pseudomonadati</taxon>
        <taxon>Thermodesulfobacteriota</taxon>
        <taxon>Desulfovibrionia</taxon>
        <taxon>Desulfovibrionales</taxon>
        <taxon>Desulfovibrionaceae</taxon>
        <taxon>Desulfovibrio</taxon>
    </lineage>
</organism>
<reference evidence="7" key="1">
    <citation type="submission" date="2017-04" db="EMBL/GenBank/DDBJ databases">
        <authorList>
            <person name="Varghese N."/>
            <person name="Submissions S."/>
        </authorList>
    </citation>
    <scope>NUCLEOTIDE SEQUENCE [LARGE SCALE GENOMIC DNA]</scope>
    <source>
        <strain evidence="7">K3S</strain>
    </source>
</reference>
<dbReference type="PANTHER" id="PTHR10434">
    <property type="entry name" value="1-ACYL-SN-GLYCEROL-3-PHOSPHATE ACYLTRANSFERASE"/>
    <property type="match status" value="1"/>
</dbReference>
<accession>A0A1X7C0D0</accession>
<keyword evidence="4" id="KW-0472">Membrane</keyword>
<keyword evidence="3 6" id="KW-0012">Acyltransferase</keyword>
<dbReference type="Proteomes" id="UP000192906">
    <property type="component" value="Unassembled WGS sequence"/>
</dbReference>
<dbReference type="InterPro" id="IPR002123">
    <property type="entry name" value="Plipid/glycerol_acylTrfase"/>
</dbReference>
<dbReference type="AlphaFoldDB" id="A0A1X7C0D0"/>
<dbReference type="STRING" id="1519643.SAMN06295933_0016"/>
<dbReference type="GO" id="GO:0003841">
    <property type="term" value="F:1-acylglycerol-3-phosphate O-acyltransferase activity"/>
    <property type="evidence" value="ECO:0007669"/>
    <property type="project" value="TreeGrafter"/>
</dbReference>